<evidence type="ECO:0000313" key="1">
    <source>
        <dbReference type="EMBL" id="GBP00196.1"/>
    </source>
</evidence>
<reference evidence="1 2" key="1">
    <citation type="journal article" date="2019" name="Commun. Biol.">
        <title>The bagworm genome reveals a unique fibroin gene that provides high tensile strength.</title>
        <authorList>
            <person name="Kono N."/>
            <person name="Nakamura H."/>
            <person name="Ohtoshi R."/>
            <person name="Tomita M."/>
            <person name="Numata K."/>
            <person name="Arakawa K."/>
        </authorList>
    </citation>
    <scope>NUCLEOTIDE SEQUENCE [LARGE SCALE GENOMIC DNA]</scope>
</reference>
<evidence type="ECO:0000313" key="2">
    <source>
        <dbReference type="Proteomes" id="UP000299102"/>
    </source>
</evidence>
<accession>A0A4C1SEA3</accession>
<dbReference type="Proteomes" id="UP000299102">
    <property type="component" value="Unassembled WGS sequence"/>
</dbReference>
<keyword evidence="2" id="KW-1185">Reference proteome</keyword>
<organism evidence="1 2">
    <name type="scientific">Eumeta variegata</name>
    <name type="common">Bagworm moth</name>
    <name type="synonym">Eumeta japonica</name>
    <dbReference type="NCBI Taxonomy" id="151549"/>
    <lineage>
        <taxon>Eukaryota</taxon>
        <taxon>Metazoa</taxon>
        <taxon>Ecdysozoa</taxon>
        <taxon>Arthropoda</taxon>
        <taxon>Hexapoda</taxon>
        <taxon>Insecta</taxon>
        <taxon>Pterygota</taxon>
        <taxon>Neoptera</taxon>
        <taxon>Endopterygota</taxon>
        <taxon>Lepidoptera</taxon>
        <taxon>Glossata</taxon>
        <taxon>Ditrysia</taxon>
        <taxon>Tineoidea</taxon>
        <taxon>Psychidae</taxon>
        <taxon>Oiketicinae</taxon>
        <taxon>Eumeta</taxon>
    </lineage>
</organism>
<sequence>MEEIRPSHKAFWKITKALKTEGYTPIPPLKRPDGSTALDDAEVAECLADSIETQCSHASPPHDPAHIRVEISSVSKSVQSEHSARTDAPARPLPVLSQLFYYTLCFLCRPPPRCAPRPSRPCRPRVRCAATLHSEY</sequence>
<dbReference type="OrthoDB" id="7487383at2759"/>
<gene>
    <name evidence="1" type="ORF">EVAR_62517_1</name>
</gene>
<comment type="caution">
    <text evidence="1">The sequence shown here is derived from an EMBL/GenBank/DDBJ whole genome shotgun (WGS) entry which is preliminary data.</text>
</comment>
<dbReference type="AlphaFoldDB" id="A0A4C1SEA3"/>
<name>A0A4C1SEA3_EUMVA</name>
<protein>
    <submittedName>
        <fullName evidence="1">Uncharacterized protein</fullName>
    </submittedName>
</protein>
<proteinExistence type="predicted"/>
<dbReference type="EMBL" id="BGZK01003337">
    <property type="protein sequence ID" value="GBP00196.1"/>
    <property type="molecule type" value="Genomic_DNA"/>
</dbReference>